<dbReference type="PANTHER" id="PTHR10859">
    <property type="entry name" value="GLYCOSYL TRANSFERASE"/>
    <property type="match status" value="1"/>
</dbReference>
<keyword evidence="4 5" id="KW-0472">Membrane</keyword>
<keyword evidence="9" id="KW-1185">Reference proteome</keyword>
<comment type="subcellular location">
    <subcellularLocation>
        <location evidence="1">Membrane</location>
        <topology evidence="1">Multi-pass membrane protein</topology>
    </subcellularLocation>
</comment>
<evidence type="ECO:0000256" key="1">
    <source>
        <dbReference type="ARBA" id="ARBA00004141"/>
    </source>
</evidence>
<dbReference type="CDD" id="cd04179">
    <property type="entry name" value="DPM_DPG-synthase_like"/>
    <property type="match status" value="1"/>
</dbReference>
<dbReference type="Pfam" id="PF00535">
    <property type="entry name" value="Glycos_transf_2"/>
    <property type="match status" value="1"/>
</dbReference>
<dbReference type="InterPro" id="IPR001173">
    <property type="entry name" value="Glyco_trans_2-like"/>
</dbReference>
<evidence type="ECO:0000256" key="5">
    <source>
        <dbReference type="SAM" id="Phobius"/>
    </source>
</evidence>
<keyword evidence="3 5" id="KW-1133">Transmembrane helix</keyword>
<evidence type="ECO:0000256" key="3">
    <source>
        <dbReference type="ARBA" id="ARBA00022989"/>
    </source>
</evidence>
<dbReference type="PANTHER" id="PTHR10859:SF114">
    <property type="entry name" value="DOLICHOL-PHOSPHATE MANNOSYLTRANSFERASE"/>
    <property type="match status" value="1"/>
</dbReference>
<gene>
    <name evidence="8" type="ORF">EW139_08285</name>
</gene>
<accession>A0ABX5SL73</accession>
<feature type="transmembrane region" description="Helical" evidence="5">
    <location>
        <begin position="290"/>
        <end position="314"/>
    </location>
</feature>
<dbReference type="InterPro" id="IPR007267">
    <property type="entry name" value="GtrA_DPMS_TM"/>
</dbReference>
<dbReference type="Gene3D" id="3.90.550.10">
    <property type="entry name" value="Spore Coat Polysaccharide Biosynthesis Protein SpsA, Chain A"/>
    <property type="match status" value="1"/>
</dbReference>
<evidence type="ECO:0000256" key="4">
    <source>
        <dbReference type="ARBA" id="ARBA00023136"/>
    </source>
</evidence>
<evidence type="ECO:0000256" key="2">
    <source>
        <dbReference type="ARBA" id="ARBA00022692"/>
    </source>
</evidence>
<feature type="transmembrane region" description="Helical" evidence="5">
    <location>
        <begin position="230"/>
        <end position="252"/>
    </location>
</feature>
<proteinExistence type="predicted"/>
<keyword evidence="2 5" id="KW-0812">Transmembrane</keyword>
<feature type="domain" description="GtrA/DPMS transmembrane" evidence="7">
    <location>
        <begin position="232"/>
        <end position="346"/>
    </location>
</feature>
<dbReference type="SUPFAM" id="SSF53448">
    <property type="entry name" value="Nucleotide-diphospho-sugar transferases"/>
    <property type="match status" value="1"/>
</dbReference>
<evidence type="ECO:0000313" key="9">
    <source>
        <dbReference type="Proteomes" id="UP000295756"/>
    </source>
</evidence>
<dbReference type="RefSeq" id="WP_013103588.1">
    <property type="nucleotide sequence ID" value="NZ_CP037939.1"/>
</dbReference>
<dbReference type="Pfam" id="PF04138">
    <property type="entry name" value="GtrA_DPMS_TM"/>
    <property type="match status" value="1"/>
</dbReference>
<feature type="transmembrane region" description="Helical" evidence="5">
    <location>
        <begin position="320"/>
        <end position="340"/>
    </location>
</feature>
<feature type="domain" description="Glycosyltransferase 2-like" evidence="6">
    <location>
        <begin position="7"/>
        <end position="137"/>
    </location>
</feature>
<evidence type="ECO:0000259" key="6">
    <source>
        <dbReference type="Pfam" id="PF00535"/>
    </source>
</evidence>
<dbReference type="InterPro" id="IPR029044">
    <property type="entry name" value="Nucleotide-diphossugar_trans"/>
</dbReference>
<feature type="transmembrane region" description="Helical" evidence="5">
    <location>
        <begin position="258"/>
        <end position="278"/>
    </location>
</feature>
<dbReference type="EMBL" id="CP037939">
    <property type="protein sequence ID" value="QBR48122.1"/>
    <property type="molecule type" value="Genomic_DNA"/>
</dbReference>
<protein>
    <submittedName>
        <fullName evidence="8">Glycosyltransferase</fullName>
    </submittedName>
</protein>
<organism evidence="8 9">
    <name type="scientific">Leuconostoc kimchii</name>
    <dbReference type="NCBI Taxonomy" id="136609"/>
    <lineage>
        <taxon>Bacteria</taxon>
        <taxon>Bacillati</taxon>
        <taxon>Bacillota</taxon>
        <taxon>Bacilli</taxon>
        <taxon>Lactobacillales</taxon>
        <taxon>Lactobacillaceae</taxon>
        <taxon>Leuconostoc</taxon>
    </lineage>
</organism>
<evidence type="ECO:0000313" key="8">
    <source>
        <dbReference type="EMBL" id="QBR48122.1"/>
    </source>
</evidence>
<sequence>MTCIPIVIPSLNPDEKLIALISRLMIHMGKVEQPIILVNDGSARKYDTIFSKIRTQFKVTVLQHDVNLGKGRAIKTAINYIMKHMPMAIGMITIDSDGQHTVDDMMKCTDKFLEKPKNLILGTRLFDNNVPFRSKFGNILTAKCTQMTIGVKVTDTQTGLRVIPKQYFDILLNMIGERFEFEMNMILEAATYGIEITEVPIKTIYIADNRSSHFRVIHDSISIYALFIKYIFGAIGSFLIDIVVFAVMMVLLSTVSTWAVFIAAIISRLTSSIANYYINKSIVFKNNNRLSFVNYYLLVVTQLIVSTLLVIFLQHYLAKLNVVIIKIAVDSLLFIISYQIQKNVVFKRG</sequence>
<name>A0ABX5SL73_9LACO</name>
<reference evidence="8 9" key="1">
    <citation type="submission" date="2019-03" db="EMBL/GenBank/DDBJ databases">
        <title>Complete Genome Sequence of Leuconostoc kimchii strain NKJ218 Isolated from Homemade Kimchi.</title>
        <authorList>
            <person name="Jung J.Y."/>
            <person name="Jin H.M."/>
            <person name="Jung J.-W."/>
            <person name="Lee S.-Y."/>
            <person name="Ryu B.-G."/>
            <person name="Han S.-S."/>
            <person name="Kang H.K."/>
            <person name="Choi H.W."/>
            <person name="Chung E.J."/>
            <person name="Choi K.-M."/>
        </authorList>
    </citation>
    <scope>NUCLEOTIDE SEQUENCE [LARGE SCALE GENOMIC DNA]</scope>
    <source>
        <strain evidence="8 9">NKJ218</strain>
    </source>
</reference>
<dbReference type="Proteomes" id="UP000295756">
    <property type="component" value="Chromosome"/>
</dbReference>
<evidence type="ECO:0000259" key="7">
    <source>
        <dbReference type="Pfam" id="PF04138"/>
    </source>
</evidence>